<evidence type="ECO:0000313" key="2">
    <source>
        <dbReference type="Proteomes" id="UP000005113"/>
    </source>
</evidence>
<dbReference type="AlphaFoldDB" id="J1I7W7"/>
<proteinExistence type="predicted"/>
<organism evidence="1 2">
    <name type="scientific">Saprospira grandis DSM 2844</name>
    <dbReference type="NCBI Taxonomy" id="694433"/>
    <lineage>
        <taxon>Bacteria</taxon>
        <taxon>Pseudomonadati</taxon>
        <taxon>Bacteroidota</taxon>
        <taxon>Saprospiria</taxon>
        <taxon>Saprospirales</taxon>
        <taxon>Saprospiraceae</taxon>
        <taxon>Saprospira</taxon>
    </lineage>
</organism>
<protein>
    <submittedName>
        <fullName evidence="1">Uncharacterized protein</fullName>
    </submittedName>
</protein>
<dbReference type="HOGENOM" id="CLU_3122512_0_0_10"/>
<dbReference type="Proteomes" id="UP000005113">
    <property type="component" value="Unassembled WGS sequence"/>
</dbReference>
<name>J1I7W7_9BACT</name>
<gene>
    <name evidence="1" type="ORF">SapgrDRAFT_3271</name>
</gene>
<reference evidence="2" key="1">
    <citation type="journal article" date="2012" name="Stand. Genomic Sci.">
        <title>Permanent draft genome sequence of the gliding predator Saprospira grandis strain Sa g1 (= HR1).</title>
        <authorList>
            <person name="Mavromatis K."/>
            <person name="Chertkov O."/>
            <person name="Lapidus A."/>
            <person name="Nolan M."/>
            <person name="Lucas S."/>
            <person name="Tice H."/>
            <person name="Del Rio T.G."/>
            <person name="Cheng J.F."/>
            <person name="Han C."/>
            <person name="Tapia R."/>
            <person name="Bruce D."/>
            <person name="Goodwin L.A."/>
            <person name="Pitluck S."/>
            <person name="Huntemann M."/>
            <person name="Liolios K."/>
            <person name="Pagani I."/>
            <person name="Ivanova N."/>
            <person name="Mikhailova N."/>
            <person name="Pati A."/>
            <person name="Chen A."/>
            <person name="Palaniappan K."/>
            <person name="Land M."/>
            <person name="Brambilla E.M."/>
            <person name="Rohde M."/>
            <person name="Spring S."/>
            <person name="Goker M."/>
            <person name="Detter J.C."/>
            <person name="Bristow J."/>
            <person name="Eisen J.A."/>
            <person name="Markowitz V."/>
            <person name="Hugenholtz P."/>
            <person name="Kyrpides N.C."/>
            <person name="Klenk H.P."/>
            <person name="Woyke T."/>
        </authorList>
    </citation>
    <scope>NUCLEOTIDE SEQUENCE [LARGE SCALE GENOMIC DNA]</scope>
    <source>
        <strain evidence="2">DSM 2844</strain>
    </source>
</reference>
<evidence type="ECO:0000313" key="1">
    <source>
        <dbReference type="EMBL" id="EJF54915.1"/>
    </source>
</evidence>
<sequence length="50" mass="5513">MLGNLTLQDKVPNNFSVFIFLGPPQLCCGATFRSSQVCSALRQLRWLGLA</sequence>
<accession>J1I7W7</accession>
<dbReference type="EMBL" id="JH719942">
    <property type="protein sequence ID" value="EJF54915.1"/>
    <property type="molecule type" value="Genomic_DNA"/>
</dbReference>